<keyword evidence="3" id="KW-1185">Reference proteome</keyword>
<gene>
    <name evidence="2" type="ORF">T05_14055</name>
</gene>
<accession>A0A0V0TLZ9</accession>
<evidence type="ECO:0000313" key="2">
    <source>
        <dbReference type="EMBL" id="KRX40061.1"/>
    </source>
</evidence>
<dbReference type="EMBL" id="JYDJ01000212">
    <property type="protein sequence ID" value="KRX40061.1"/>
    <property type="molecule type" value="Genomic_DNA"/>
</dbReference>
<organism evidence="2 3">
    <name type="scientific">Trichinella murrelli</name>
    <dbReference type="NCBI Taxonomy" id="144512"/>
    <lineage>
        <taxon>Eukaryota</taxon>
        <taxon>Metazoa</taxon>
        <taxon>Ecdysozoa</taxon>
        <taxon>Nematoda</taxon>
        <taxon>Enoplea</taxon>
        <taxon>Dorylaimia</taxon>
        <taxon>Trichinellida</taxon>
        <taxon>Trichinellidae</taxon>
        <taxon>Trichinella</taxon>
    </lineage>
</organism>
<protein>
    <submittedName>
        <fullName evidence="2">Uncharacterized protein</fullName>
    </submittedName>
</protein>
<reference evidence="2 3" key="1">
    <citation type="submission" date="2015-01" db="EMBL/GenBank/DDBJ databases">
        <title>Evolution of Trichinella species and genotypes.</title>
        <authorList>
            <person name="Korhonen P.K."/>
            <person name="Edoardo P."/>
            <person name="Giuseppe L.R."/>
            <person name="Gasser R.B."/>
        </authorList>
    </citation>
    <scope>NUCLEOTIDE SEQUENCE [LARGE SCALE GENOMIC DNA]</scope>
    <source>
        <strain evidence="2">ISS417</strain>
    </source>
</reference>
<keyword evidence="1" id="KW-0472">Membrane</keyword>
<dbReference type="Proteomes" id="UP000055048">
    <property type="component" value="Unassembled WGS sequence"/>
</dbReference>
<keyword evidence="1" id="KW-1133">Transmembrane helix</keyword>
<sequence>MRIVEEEYCDENGIQLHISMEQWVTGSVGGRIRSPKMNKAQPMTVRKTGSNGRRRLLVRYGSSGGDAPACIRPEIASGNWVRFMAAAATVAAVAVAVAVAAAAAAAAAVL</sequence>
<dbReference type="AlphaFoldDB" id="A0A0V0TLZ9"/>
<name>A0A0V0TLZ9_9BILA</name>
<comment type="caution">
    <text evidence="2">The sequence shown here is derived from an EMBL/GenBank/DDBJ whole genome shotgun (WGS) entry which is preliminary data.</text>
</comment>
<proteinExistence type="predicted"/>
<keyword evidence="1" id="KW-0812">Transmembrane</keyword>
<feature type="transmembrane region" description="Helical" evidence="1">
    <location>
        <begin position="83"/>
        <end position="109"/>
    </location>
</feature>
<evidence type="ECO:0000313" key="3">
    <source>
        <dbReference type="Proteomes" id="UP000055048"/>
    </source>
</evidence>
<evidence type="ECO:0000256" key="1">
    <source>
        <dbReference type="SAM" id="Phobius"/>
    </source>
</evidence>
<dbReference type="OrthoDB" id="10564973at2759"/>